<feature type="region of interest" description="Disordered" evidence="1">
    <location>
        <begin position="716"/>
        <end position="779"/>
    </location>
</feature>
<feature type="compositionally biased region" description="Basic and acidic residues" evidence="1">
    <location>
        <begin position="731"/>
        <end position="745"/>
    </location>
</feature>
<dbReference type="FunFam" id="3.30.420.140:FF:000001">
    <property type="entry name" value="RNA-binding transcriptional accessory protein"/>
    <property type="match status" value="1"/>
</dbReference>
<dbReference type="GO" id="GO:0005737">
    <property type="term" value="C:cytoplasm"/>
    <property type="evidence" value="ECO:0007669"/>
    <property type="project" value="UniProtKB-ARBA"/>
</dbReference>
<dbReference type="PROSITE" id="PS50126">
    <property type="entry name" value="S1"/>
    <property type="match status" value="1"/>
</dbReference>
<protein>
    <submittedName>
        <fullName evidence="3">RNA-binding transcriptional accessory protein</fullName>
    </submittedName>
</protein>
<feature type="domain" description="S1 motif" evidence="2">
    <location>
        <begin position="642"/>
        <end position="711"/>
    </location>
</feature>
<dbReference type="Gene3D" id="1.10.150.310">
    <property type="entry name" value="Tex RuvX-like domain-like"/>
    <property type="match status" value="1"/>
</dbReference>
<dbReference type="GO" id="GO:0003735">
    <property type="term" value="F:structural constituent of ribosome"/>
    <property type="evidence" value="ECO:0007669"/>
    <property type="project" value="TreeGrafter"/>
</dbReference>
<dbReference type="Gene3D" id="2.40.50.140">
    <property type="entry name" value="Nucleic acid-binding proteins"/>
    <property type="match status" value="1"/>
</dbReference>
<dbReference type="SMART" id="SM00316">
    <property type="entry name" value="S1"/>
    <property type="match status" value="1"/>
</dbReference>
<dbReference type="PANTHER" id="PTHR10724:SF10">
    <property type="entry name" value="S1 RNA-BINDING DOMAIN-CONTAINING PROTEIN 1"/>
    <property type="match status" value="1"/>
</dbReference>
<dbReference type="GO" id="GO:0006412">
    <property type="term" value="P:translation"/>
    <property type="evidence" value="ECO:0007669"/>
    <property type="project" value="TreeGrafter"/>
</dbReference>
<dbReference type="SUPFAM" id="SSF53098">
    <property type="entry name" value="Ribonuclease H-like"/>
    <property type="match status" value="1"/>
</dbReference>
<name>A0A2S8JGQ2_RHOOP</name>
<evidence type="ECO:0000313" key="4">
    <source>
        <dbReference type="Proteomes" id="UP000239290"/>
    </source>
</evidence>
<dbReference type="InterPro" id="IPR023319">
    <property type="entry name" value="Tex-like_HTH_dom_sf"/>
</dbReference>
<dbReference type="SUPFAM" id="SSF47781">
    <property type="entry name" value="RuvA domain 2-like"/>
    <property type="match status" value="2"/>
</dbReference>
<sequence>MSVTLKTVNQRIAEELDVREGQVAAAVDLLDGGATVPFIARYRKEVTGTLDDAQLRQLEERLRYLRELDERRVAVLESIDSQGKLDDQLRGQIMTAETKARLEDIYLPFKPKRRTKAQIAREAGHEPVADALITDPSTDPASYTAEQLEGARAILVERFAEDADLVGELRELMWTRGQLVSVVRKGKETEGAKFADYFEFSEPFGKLPSHRILAVLRGEKEEVLTLTLAPDTEEPVPGEPTVYEGRIAGRFGIADRGRPADRWLLDTVRWAWRTKMIVTLGIDTRMRLRQSAEKDAVDVFANNLRDLLLAAPAGTRATMGLDPGFRTGTKVAVVDATGKVVAHDTIYPHQPQNKWDASLAALAGLVAKHGVELIAIGNGTASRETDALATELIAKSGATNLTKIVVSEAGASVYSASAYASAELPDLDVSIRGAVSIARRLQDPLAELVKIDPKSIGVGQYQHDVSETLLARSLGAVVEDAVNAVGVDVNTASVPLLSRVSGIAGSLAESIVAHRDQNGPFRSRKGLKDVARLGPKAFEQCAGFLRIPNGDDPLDASSVHPEAYPVVRKIVGASGTGVREIIGNTSALRSLNPADFVDDRFGLPTVTDIIGELEKPGRDPRPEFKTATFAAGIEKVSHLKPGMTLEGVVTNVAAFGAFVDIGVHQDGLVHVSAMSHNFVKDPRDVVKSGDVVKVKVLEVDEARQRIGLTLRLDDEVGAGRKNDGPRGGGQRQDRRGGGQPQDRRGGKPQQQGGRDRGRDSRPAPGGSMADALRKAGFGK</sequence>
<dbReference type="InterPro" id="IPR041692">
    <property type="entry name" value="HHH_9"/>
</dbReference>
<dbReference type="FunFam" id="1.10.10.650:FF:000001">
    <property type="entry name" value="S1 RNA-binding domain 1"/>
    <property type="match status" value="1"/>
</dbReference>
<dbReference type="PANTHER" id="PTHR10724">
    <property type="entry name" value="30S RIBOSOMAL PROTEIN S1"/>
    <property type="match status" value="1"/>
</dbReference>
<dbReference type="InterPro" id="IPR006641">
    <property type="entry name" value="YqgF/RNaseH-like_dom"/>
</dbReference>
<dbReference type="Pfam" id="PF17674">
    <property type="entry name" value="HHH_9"/>
    <property type="match status" value="1"/>
</dbReference>
<dbReference type="Pfam" id="PF00575">
    <property type="entry name" value="S1"/>
    <property type="match status" value="1"/>
</dbReference>
<comment type="caution">
    <text evidence="3">The sequence shown here is derived from an EMBL/GenBank/DDBJ whole genome shotgun (WGS) entry which is preliminary data.</text>
</comment>
<dbReference type="FunFam" id="2.40.50.140:FF:000051">
    <property type="entry name" value="RNA-binding transcriptional accessory protein"/>
    <property type="match status" value="1"/>
</dbReference>
<dbReference type="Pfam" id="PF22706">
    <property type="entry name" value="Tex_central_region"/>
    <property type="match status" value="1"/>
</dbReference>
<dbReference type="InterPro" id="IPR018974">
    <property type="entry name" value="Tex-like_N"/>
</dbReference>
<dbReference type="Gene3D" id="3.30.420.140">
    <property type="entry name" value="YqgF/RNase H-like domain"/>
    <property type="match status" value="1"/>
</dbReference>
<gene>
    <name evidence="3" type="ORF">C5613_02655</name>
</gene>
<reference evidence="4" key="1">
    <citation type="submission" date="2018-02" db="EMBL/GenBank/DDBJ databases">
        <title>Draft genome sequencing of Rhodococcus opacus KU647198.</title>
        <authorList>
            <person name="Zheng B.-X."/>
        </authorList>
    </citation>
    <scope>NUCLEOTIDE SEQUENCE [LARGE SCALE GENOMIC DNA]</scope>
    <source>
        <strain evidence="4">04-OD7</strain>
    </source>
</reference>
<dbReference type="InterPro" id="IPR037027">
    <property type="entry name" value="YqgF/RNaseH-like_dom_sf"/>
</dbReference>
<dbReference type="InterPro" id="IPR050437">
    <property type="entry name" value="Ribos_protein_bS1-like"/>
</dbReference>
<dbReference type="InterPro" id="IPR044146">
    <property type="entry name" value="S1_Tex"/>
</dbReference>
<dbReference type="GO" id="GO:0006139">
    <property type="term" value="P:nucleobase-containing compound metabolic process"/>
    <property type="evidence" value="ECO:0007669"/>
    <property type="project" value="InterPro"/>
</dbReference>
<dbReference type="Pfam" id="PF16921">
    <property type="entry name" value="Tex_YqgF"/>
    <property type="match status" value="1"/>
</dbReference>
<dbReference type="SUPFAM" id="SSF50249">
    <property type="entry name" value="Nucleic acid-binding proteins"/>
    <property type="match status" value="1"/>
</dbReference>
<dbReference type="InterPro" id="IPR055179">
    <property type="entry name" value="Tex-like_central_region"/>
</dbReference>
<evidence type="ECO:0000259" key="2">
    <source>
        <dbReference type="PROSITE" id="PS50126"/>
    </source>
</evidence>
<dbReference type="InterPro" id="IPR023323">
    <property type="entry name" value="Tex-like_dom_sf"/>
</dbReference>
<dbReference type="EMBL" id="PUIO01000003">
    <property type="protein sequence ID" value="PQP26234.1"/>
    <property type="molecule type" value="Genomic_DNA"/>
</dbReference>
<dbReference type="Proteomes" id="UP000239290">
    <property type="component" value="Unassembled WGS sequence"/>
</dbReference>
<dbReference type="Pfam" id="PF12836">
    <property type="entry name" value="HHH_3"/>
    <property type="match status" value="1"/>
</dbReference>
<dbReference type="SUPFAM" id="SSF158832">
    <property type="entry name" value="Tex N-terminal region-like"/>
    <property type="match status" value="1"/>
</dbReference>
<organism evidence="3 4">
    <name type="scientific">Rhodococcus opacus</name>
    <name type="common">Nocardia opaca</name>
    <dbReference type="NCBI Taxonomy" id="37919"/>
    <lineage>
        <taxon>Bacteria</taxon>
        <taxon>Bacillati</taxon>
        <taxon>Actinomycetota</taxon>
        <taxon>Actinomycetes</taxon>
        <taxon>Mycobacteriales</taxon>
        <taxon>Nocardiaceae</taxon>
        <taxon>Rhodococcus</taxon>
    </lineage>
</organism>
<proteinExistence type="predicted"/>
<dbReference type="CDD" id="cd05685">
    <property type="entry name" value="S1_Tex"/>
    <property type="match status" value="1"/>
</dbReference>
<dbReference type="Pfam" id="PF09371">
    <property type="entry name" value="Tex_N"/>
    <property type="match status" value="1"/>
</dbReference>
<dbReference type="InterPro" id="IPR003029">
    <property type="entry name" value="S1_domain"/>
</dbReference>
<dbReference type="Gene3D" id="1.10.10.650">
    <property type="entry name" value="RuvA domain 2-like"/>
    <property type="match status" value="1"/>
</dbReference>
<dbReference type="InterPro" id="IPR010994">
    <property type="entry name" value="RuvA_2-like"/>
</dbReference>
<dbReference type="AlphaFoldDB" id="A0A2S8JGQ2"/>
<dbReference type="SMART" id="SM00732">
    <property type="entry name" value="YqgFc"/>
    <property type="match status" value="1"/>
</dbReference>
<accession>A0A2S8JGQ2</accession>
<dbReference type="InterPro" id="IPR012340">
    <property type="entry name" value="NA-bd_OB-fold"/>
</dbReference>
<dbReference type="InterPro" id="IPR032639">
    <property type="entry name" value="Tex_YqgF"/>
</dbReference>
<evidence type="ECO:0000256" key="1">
    <source>
        <dbReference type="SAM" id="MobiDB-lite"/>
    </source>
</evidence>
<dbReference type="FunFam" id="1.10.150.310:FF:000001">
    <property type="entry name" value="RNA-binding transcriptional accessory protein"/>
    <property type="match status" value="1"/>
</dbReference>
<dbReference type="InterPro" id="IPR012337">
    <property type="entry name" value="RNaseH-like_sf"/>
</dbReference>
<evidence type="ECO:0000313" key="3">
    <source>
        <dbReference type="EMBL" id="PQP26234.1"/>
    </source>
</evidence>
<dbReference type="Gene3D" id="1.10.3500.10">
    <property type="entry name" value="Tex N-terminal region-like"/>
    <property type="match status" value="1"/>
</dbReference>
<dbReference type="GO" id="GO:0003729">
    <property type="term" value="F:mRNA binding"/>
    <property type="evidence" value="ECO:0007669"/>
    <property type="project" value="TreeGrafter"/>
</dbReference>